<dbReference type="EMBL" id="AJWJ01001081">
    <property type="protein sequence ID" value="KAF2068282.1"/>
    <property type="molecule type" value="Genomic_DNA"/>
</dbReference>
<proteinExistence type="predicted"/>
<dbReference type="SUPFAM" id="SSF51735">
    <property type="entry name" value="NAD(P)-binding Rossmann-fold domains"/>
    <property type="match status" value="1"/>
</dbReference>
<dbReference type="InterPro" id="IPR029903">
    <property type="entry name" value="RmlD-like-bd"/>
</dbReference>
<dbReference type="GO" id="GO:0006556">
    <property type="term" value="P:S-adenosylmethionine biosynthetic process"/>
    <property type="evidence" value="ECO:0007669"/>
    <property type="project" value="UniProtKB-UniPathway"/>
</dbReference>
<dbReference type="CDD" id="cd05254">
    <property type="entry name" value="dTDP_HR_like_SDR_e"/>
    <property type="match status" value="1"/>
</dbReference>
<evidence type="ECO:0000259" key="1">
    <source>
        <dbReference type="Pfam" id="PF04321"/>
    </source>
</evidence>
<dbReference type="PANTHER" id="PTHR10491:SF4">
    <property type="entry name" value="METHIONINE ADENOSYLTRANSFERASE 2 SUBUNIT BETA"/>
    <property type="match status" value="1"/>
</dbReference>
<gene>
    <name evidence="2" type="ORF">CYY_010392</name>
</gene>
<sequence length="315" mass="35256">MTKTKVLITGASGLLGRAFMRVFTQNLDQFEIIGLAFSRYDKYVKEFPQLLKLDLTDPNELSLLVQSFKPNIIIHSAAERRPDICENDKEATLKLNVGTTETICKLANDVGSRVLVISSDYVFDGKNAPYQVDSPTNPISFYGETKKASEDVCLKNVNQKNIVLRVPVLYGQVESLKECSVSMVAQQVVDALANNKSFEIDNWQQRYPTLVDDVARVVVQIIKADENGGIYHFSGDEQFTKYGMAVEMLRFFTNGDMSKQNLLIPADAVPTGAARPFDCKLSTTKTVQFIQEKLGQQVCFSPFIPELIKSLQPFK</sequence>
<organism evidence="2 3">
    <name type="scientific">Polysphondylium violaceum</name>
    <dbReference type="NCBI Taxonomy" id="133409"/>
    <lineage>
        <taxon>Eukaryota</taxon>
        <taxon>Amoebozoa</taxon>
        <taxon>Evosea</taxon>
        <taxon>Eumycetozoa</taxon>
        <taxon>Dictyostelia</taxon>
        <taxon>Dictyosteliales</taxon>
        <taxon>Dictyosteliaceae</taxon>
        <taxon>Polysphondylium</taxon>
    </lineage>
</organism>
<reference evidence="2" key="1">
    <citation type="submission" date="2020-01" db="EMBL/GenBank/DDBJ databases">
        <title>Development of genomics and gene disruption for Polysphondylium violaceum indicates a role for the polyketide synthase stlB in stalk morphogenesis.</title>
        <authorList>
            <person name="Narita B."/>
            <person name="Kawabe Y."/>
            <person name="Kin K."/>
            <person name="Saito T."/>
            <person name="Gibbs R."/>
            <person name="Kuspa A."/>
            <person name="Muzny D."/>
            <person name="Queller D."/>
            <person name="Richards S."/>
            <person name="Strassman J."/>
            <person name="Sucgang R."/>
            <person name="Worley K."/>
            <person name="Schaap P."/>
        </authorList>
    </citation>
    <scope>NUCLEOTIDE SEQUENCE</scope>
    <source>
        <strain evidence="2">QSvi11</strain>
    </source>
</reference>
<evidence type="ECO:0000313" key="3">
    <source>
        <dbReference type="Proteomes" id="UP000695562"/>
    </source>
</evidence>
<dbReference type="Proteomes" id="UP000695562">
    <property type="component" value="Unassembled WGS sequence"/>
</dbReference>
<dbReference type="GO" id="GO:0048269">
    <property type="term" value="C:methionine adenosyltransferase complex"/>
    <property type="evidence" value="ECO:0007669"/>
    <property type="project" value="TreeGrafter"/>
</dbReference>
<dbReference type="Gene3D" id="3.40.50.720">
    <property type="entry name" value="NAD(P)-binding Rossmann-like Domain"/>
    <property type="match status" value="1"/>
</dbReference>
<comment type="caution">
    <text evidence="2">The sequence shown here is derived from an EMBL/GenBank/DDBJ whole genome shotgun (WGS) entry which is preliminary data.</text>
</comment>
<protein>
    <recommendedName>
        <fullName evidence="1">RmlD-like substrate binding domain-containing protein</fullName>
    </recommendedName>
</protein>
<keyword evidence="3" id="KW-1185">Reference proteome</keyword>
<dbReference type="OrthoDB" id="6235964at2759"/>
<dbReference type="GO" id="GO:0048270">
    <property type="term" value="F:methionine adenosyltransferase regulator activity"/>
    <property type="evidence" value="ECO:0007669"/>
    <property type="project" value="TreeGrafter"/>
</dbReference>
<dbReference type="InterPro" id="IPR036291">
    <property type="entry name" value="NAD(P)-bd_dom_sf"/>
</dbReference>
<evidence type="ECO:0000313" key="2">
    <source>
        <dbReference type="EMBL" id="KAF2068282.1"/>
    </source>
</evidence>
<dbReference type="Pfam" id="PF04321">
    <property type="entry name" value="RmlD_sub_bind"/>
    <property type="match status" value="1"/>
</dbReference>
<dbReference type="InterPro" id="IPR005913">
    <property type="entry name" value="dTDP_dehydrorham_reduct"/>
</dbReference>
<accession>A0A8J4UZT5</accession>
<dbReference type="UniPathway" id="UPA00315">
    <property type="reaction ID" value="UER00080"/>
</dbReference>
<dbReference type="AlphaFoldDB" id="A0A8J4UZT5"/>
<dbReference type="PANTHER" id="PTHR10491">
    <property type="entry name" value="DTDP-4-DEHYDRORHAMNOSE REDUCTASE"/>
    <property type="match status" value="1"/>
</dbReference>
<name>A0A8J4UZT5_9MYCE</name>
<feature type="domain" description="RmlD-like substrate binding" evidence="1">
    <location>
        <begin position="5"/>
        <end position="290"/>
    </location>
</feature>